<evidence type="ECO:0000313" key="2">
    <source>
        <dbReference type="EMBL" id="ERL85550.1"/>
    </source>
</evidence>
<dbReference type="OrthoDB" id="6740069at2759"/>
<feature type="non-terminal residue" evidence="1">
    <location>
        <position position="1"/>
    </location>
</feature>
<dbReference type="AlphaFoldDB" id="N6TGP7"/>
<evidence type="ECO:0000313" key="1">
    <source>
        <dbReference type="EMBL" id="ENN76963.1"/>
    </source>
</evidence>
<accession>N6TGP7</accession>
<organism evidence="1">
    <name type="scientific">Dendroctonus ponderosae</name>
    <name type="common">Mountain pine beetle</name>
    <dbReference type="NCBI Taxonomy" id="77166"/>
    <lineage>
        <taxon>Eukaryota</taxon>
        <taxon>Metazoa</taxon>
        <taxon>Ecdysozoa</taxon>
        <taxon>Arthropoda</taxon>
        <taxon>Hexapoda</taxon>
        <taxon>Insecta</taxon>
        <taxon>Pterygota</taxon>
        <taxon>Neoptera</taxon>
        <taxon>Endopterygota</taxon>
        <taxon>Coleoptera</taxon>
        <taxon>Polyphaga</taxon>
        <taxon>Cucujiformia</taxon>
        <taxon>Curculionidae</taxon>
        <taxon>Scolytinae</taxon>
        <taxon>Dendroctonus</taxon>
    </lineage>
</organism>
<name>N6TGP7_DENPD</name>
<dbReference type="Proteomes" id="UP000030742">
    <property type="component" value="Unassembled WGS sequence"/>
</dbReference>
<protein>
    <submittedName>
        <fullName evidence="1">Uncharacterized protein</fullName>
    </submittedName>
</protein>
<dbReference type="HOGENOM" id="CLU_2869880_0_0_1"/>
<proteinExistence type="predicted"/>
<dbReference type="EMBL" id="KB631711">
    <property type="protein sequence ID" value="ERL85550.1"/>
    <property type="molecule type" value="Genomic_DNA"/>
</dbReference>
<sequence>MAGRIEYMSVFDSDEDDMFDNMLTVTPRRPKVFKKRPNYFIEYTDLEFLLGFECKSKPVRPCCI</sequence>
<dbReference type="EMBL" id="KB740963">
    <property type="protein sequence ID" value="ENN76963.1"/>
    <property type="molecule type" value="Genomic_DNA"/>
</dbReference>
<gene>
    <name evidence="2" type="ORF">D910_02969</name>
    <name evidence="1" type="ORF">YQE_06531</name>
</gene>
<reference evidence="1 3" key="1">
    <citation type="journal article" date="2013" name="Genome Biol.">
        <title>Draft genome of the mountain pine beetle, Dendroctonus ponderosae Hopkins, a major forest pest.</title>
        <authorList>
            <person name="Keeling C.I."/>
            <person name="Yuen M.M."/>
            <person name="Liao N.Y."/>
            <person name="Docking T.R."/>
            <person name="Chan S.K."/>
            <person name="Taylor G.A."/>
            <person name="Palmquist D.L."/>
            <person name="Jackman S.D."/>
            <person name="Nguyen A."/>
            <person name="Li M."/>
            <person name="Henderson H."/>
            <person name="Janes J.K."/>
            <person name="Zhao Y."/>
            <person name="Pandoh P."/>
            <person name="Moore R."/>
            <person name="Sperling F.A."/>
            <person name="Huber D.P."/>
            <person name="Birol I."/>
            <person name="Jones S.J."/>
            <person name="Bohlmann J."/>
        </authorList>
    </citation>
    <scope>NUCLEOTIDE SEQUENCE</scope>
</reference>
<evidence type="ECO:0000313" key="3">
    <source>
        <dbReference type="Proteomes" id="UP000030742"/>
    </source>
</evidence>